<proteinExistence type="predicted"/>
<dbReference type="EMBL" id="PGOL01002449">
    <property type="protein sequence ID" value="PKI47859.1"/>
    <property type="molecule type" value="Genomic_DNA"/>
</dbReference>
<dbReference type="AlphaFoldDB" id="A0A2I0IV40"/>
<comment type="caution">
    <text evidence="1">The sequence shown here is derived from an EMBL/GenBank/DDBJ whole genome shotgun (WGS) entry which is preliminary data.</text>
</comment>
<evidence type="ECO:0000313" key="2">
    <source>
        <dbReference type="Proteomes" id="UP000233551"/>
    </source>
</evidence>
<gene>
    <name evidence="1" type="ORF">CRG98_031748</name>
</gene>
<sequence>ESGVTNLSQKLHRNLPLRCPTRKLLSRVGVSDCLYDFLVNRVDSRPFSTNDHFYHLQGSVRSQEPLALLKTSTGKRRGEFQLEHCPVRPVFQTRSVFGVFRRTIRFDLITLGENDHHGHLEGSLGYPGPLTLLKNSIGRLRGDVRLDLCQSGLPPFQSGLLLPFGSGQAKTAQTRPTSDPTRLLKITSRQIDQFFGFFGFLHNPGRSRELVDTGYRPRWPAL</sequence>
<protein>
    <submittedName>
        <fullName evidence="1">Uncharacterized protein</fullName>
    </submittedName>
</protein>
<dbReference type="Proteomes" id="UP000233551">
    <property type="component" value="Unassembled WGS sequence"/>
</dbReference>
<evidence type="ECO:0000313" key="1">
    <source>
        <dbReference type="EMBL" id="PKI47859.1"/>
    </source>
</evidence>
<feature type="non-terminal residue" evidence="1">
    <location>
        <position position="1"/>
    </location>
</feature>
<name>A0A2I0IV40_PUNGR</name>
<reference evidence="1 2" key="1">
    <citation type="submission" date="2017-11" db="EMBL/GenBank/DDBJ databases">
        <title>De-novo sequencing of pomegranate (Punica granatum L.) genome.</title>
        <authorList>
            <person name="Akparov Z."/>
            <person name="Amiraslanov A."/>
            <person name="Hajiyeva S."/>
            <person name="Abbasov M."/>
            <person name="Kaur K."/>
            <person name="Hamwieh A."/>
            <person name="Solovyev V."/>
            <person name="Salamov A."/>
            <person name="Braich B."/>
            <person name="Kosarev P."/>
            <person name="Mahmoud A."/>
            <person name="Hajiyev E."/>
            <person name="Babayeva S."/>
            <person name="Izzatullayeva V."/>
            <person name="Mammadov A."/>
            <person name="Mammadov A."/>
            <person name="Sharifova S."/>
            <person name="Ojaghi J."/>
            <person name="Eynullazada K."/>
            <person name="Bayramov B."/>
            <person name="Abdulazimova A."/>
            <person name="Shahmuradov I."/>
        </authorList>
    </citation>
    <scope>NUCLEOTIDE SEQUENCE [LARGE SCALE GENOMIC DNA]</scope>
    <source>
        <strain evidence="2">cv. AG2017</strain>
        <tissue evidence="1">Leaf</tissue>
    </source>
</reference>
<organism evidence="1 2">
    <name type="scientific">Punica granatum</name>
    <name type="common">Pomegranate</name>
    <dbReference type="NCBI Taxonomy" id="22663"/>
    <lineage>
        <taxon>Eukaryota</taxon>
        <taxon>Viridiplantae</taxon>
        <taxon>Streptophyta</taxon>
        <taxon>Embryophyta</taxon>
        <taxon>Tracheophyta</taxon>
        <taxon>Spermatophyta</taxon>
        <taxon>Magnoliopsida</taxon>
        <taxon>eudicotyledons</taxon>
        <taxon>Gunneridae</taxon>
        <taxon>Pentapetalae</taxon>
        <taxon>rosids</taxon>
        <taxon>malvids</taxon>
        <taxon>Myrtales</taxon>
        <taxon>Lythraceae</taxon>
        <taxon>Punica</taxon>
    </lineage>
</organism>
<keyword evidence="2" id="KW-1185">Reference proteome</keyword>
<accession>A0A2I0IV40</accession>